<evidence type="ECO:0000256" key="13">
    <source>
        <dbReference type="SAM" id="SignalP"/>
    </source>
</evidence>
<dbReference type="Gene3D" id="3.60.15.10">
    <property type="entry name" value="Ribonuclease Z/Hydroxyacylglutathione hydrolase-like"/>
    <property type="match status" value="1"/>
</dbReference>
<reference evidence="15 16" key="1">
    <citation type="journal article" date="2012" name="J. Bacteriol.">
        <title>Genome of Bacillus macauensis ZFHKF-1, a Long-Chain-Forming Bacterium.</title>
        <authorList>
            <person name="Cai L."/>
            <person name="Zhang T."/>
        </authorList>
    </citation>
    <scope>NUCLEOTIDE SEQUENCE [LARGE SCALE GENOMIC DNA]</scope>
    <source>
        <strain evidence="15 16">ZFHKF-1</strain>
    </source>
</reference>
<evidence type="ECO:0000256" key="7">
    <source>
        <dbReference type="ARBA" id="ARBA00022723"/>
    </source>
</evidence>
<dbReference type="EC" id="3.5.2.6" evidence="6"/>
<keyword evidence="9" id="KW-0574">Periplasm</keyword>
<keyword evidence="7" id="KW-0479">Metal-binding</keyword>
<dbReference type="EMBL" id="AKKV01000019">
    <property type="protein sequence ID" value="EIT86917.1"/>
    <property type="molecule type" value="Genomic_DNA"/>
</dbReference>
<dbReference type="InterPro" id="IPR001279">
    <property type="entry name" value="Metallo-B-lactamas"/>
</dbReference>
<dbReference type="SUPFAM" id="SSF56281">
    <property type="entry name" value="Metallo-hydrolase/oxidoreductase"/>
    <property type="match status" value="1"/>
</dbReference>
<keyword evidence="11" id="KW-0862">Zinc</keyword>
<dbReference type="RefSeq" id="WP_007200429.1">
    <property type="nucleotide sequence ID" value="NZ_AKKV01000019.1"/>
</dbReference>
<dbReference type="GO" id="GO:0008270">
    <property type="term" value="F:zinc ion binding"/>
    <property type="evidence" value="ECO:0007669"/>
    <property type="project" value="InterPro"/>
</dbReference>
<dbReference type="Pfam" id="PF00753">
    <property type="entry name" value="Lactamase_B"/>
    <property type="match status" value="1"/>
</dbReference>
<dbReference type="PANTHER" id="PTHR42951">
    <property type="entry name" value="METALLO-BETA-LACTAMASE DOMAIN-CONTAINING"/>
    <property type="match status" value="1"/>
</dbReference>
<evidence type="ECO:0000256" key="11">
    <source>
        <dbReference type="ARBA" id="ARBA00022833"/>
    </source>
</evidence>
<dbReference type="PATRIC" id="fig|1196324.3.peg.324"/>
<evidence type="ECO:0000256" key="10">
    <source>
        <dbReference type="ARBA" id="ARBA00022801"/>
    </source>
</evidence>
<evidence type="ECO:0000313" key="15">
    <source>
        <dbReference type="EMBL" id="EIT86917.1"/>
    </source>
</evidence>
<keyword evidence="12" id="KW-0046">Antibiotic resistance</keyword>
<dbReference type="InterPro" id="IPR036866">
    <property type="entry name" value="RibonucZ/Hydroxyglut_hydro"/>
</dbReference>
<keyword evidence="8 13" id="KW-0732">Signal</keyword>
<dbReference type="InterPro" id="IPR050855">
    <property type="entry name" value="NDM-1-like"/>
</dbReference>
<dbReference type="NCBIfam" id="NF012229">
    <property type="entry name" value="bla_class_B_core"/>
    <property type="match status" value="1"/>
</dbReference>
<dbReference type="GO" id="GO:0008800">
    <property type="term" value="F:beta-lactamase activity"/>
    <property type="evidence" value="ECO:0007669"/>
    <property type="project" value="InterPro"/>
</dbReference>
<dbReference type="Proteomes" id="UP000004080">
    <property type="component" value="Unassembled WGS sequence"/>
</dbReference>
<proteinExistence type="inferred from homology"/>
<evidence type="ECO:0000256" key="1">
    <source>
        <dbReference type="ARBA" id="ARBA00001526"/>
    </source>
</evidence>
<dbReference type="SMART" id="SM00849">
    <property type="entry name" value="Lactamase_B"/>
    <property type="match status" value="1"/>
</dbReference>
<comment type="cofactor">
    <cofactor evidence="2">
        <name>Zn(2+)</name>
        <dbReference type="ChEBI" id="CHEBI:29105"/>
    </cofactor>
</comment>
<feature type="domain" description="Metallo-beta-lactamase" evidence="14">
    <location>
        <begin position="78"/>
        <end position="249"/>
    </location>
</feature>
<keyword evidence="16" id="KW-1185">Reference proteome</keyword>
<comment type="subcellular location">
    <subcellularLocation>
        <location evidence="3">Periplasm</location>
    </subcellularLocation>
</comment>
<dbReference type="CDD" id="cd16304">
    <property type="entry name" value="BcII-like_MBL-B1"/>
    <property type="match status" value="1"/>
</dbReference>
<feature type="signal peptide" evidence="13">
    <location>
        <begin position="1"/>
        <end position="24"/>
    </location>
</feature>
<dbReference type="STRING" id="1196324.A374_01639"/>
<dbReference type="eggNOG" id="COG0491">
    <property type="taxonomic scope" value="Bacteria"/>
</dbReference>
<dbReference type="PANTHER" id="PTHR42951:SF4">
    <property type="entry name" value="ACYL-COENZYME A THIOESTERASE MBLAC2"/>
    <property type="match status" value="1"/>
</dbReference>
<evidence type="ECO:0000256" key="3">
    <source>
        <dbReference type="ARBA" id="ARBA00004418"/>
    </source>
</evidence>
<evidence type="ECO:0000256" key="4">
    <source>
        <dbReference type="ARBA" id="ARBA00005250"/>
    </source>
</evidence>
<feature type="chain" id="PRO_5039198958" description="beta-lactamase" evidence="13">
    <location>
        <begin position="25"/>
        <end position="268"/>
    </location>
</feature>
<accession>I8ALV9</accession>
<evidence type="ECO:0000313" key="16">
    <source>
        <dbReference type="Proteomes" id="UP000004080"/>
    </source>
</evidence>
<name>I8ALV9_9BACL</name>
<gene>
    <name evidence="15" type="ORF">A374_01639</name>
</gene>
<protein>
    <recommendedName>
        <fullName evidence="6">beta-lactamase</fullName>
        <ecNumber evidence="6">3.5.2.6</ecNumber>
    </recommendedName>
</protein>
<evidence type="ECO:0000256" key="9">
    <source>
        <dbReference type="ARBA" id="ARBA00022764"/>
    </source>
</evidence>
<organism evidence="15 16">
    <name type="scientific">Fictibacillus macauensis ZFHKF-1</name>
    <dbReference type="NCBI Taxonomy" id="1196324"/>
    <lineage>
        <taxon>Bacteria</taxon>
        <taxon>Bacillati</taxon>
        <taxon>Bacillota</taxon>
        <taxon>Bacilli</taxon>
        <taxon>Bacillales</taxon>
        <taxon>Fictibacillaceae</taxon>
        <taxon>Fictibacillus</taxon>
    </lineage>
</organism>
<evidence type="ECO:0000256" key="8">
    <source>
        <dbReference type="ARBA" id="ARBA00022729"/>
    </source>
</evidence>
<evidence type="ECO:0000256" key="6">
    <source>
        <dbReference type="ARBA" id="ARBA00012865"/>
    </source>
</evidence>
<comment type="similarity">
    <text evidence="4">Belongs to the metallo-beta-lactamase superfamily. Class-B beta-lactamase family.</text>
</comment>
<comment type="caution">
    <text evidence="15">The sequence shown here is derived from an EMBL/GenBank/DDBJ whole genome shotgun (WGS) entry which is preliminary data.</text>
</comment>
<dbReference type="AlphaFoldDB" id="I8ALV9"/>
<comment type="catalytic activity">
    <reaction evidence="1">
        <text>a beta-lactam + H2O = a substituted beta-amino acid</text>
        <dbReference type="Rhea" id="RHEA:20401"/>
        <dbReference type="ChEBI" id="CHEBI:15377"/>
        <dbReference type="ChEBI" id="CHEBI:35627"/>
        <dbReference type="ChEBI" id="CHEBI:140347"/>
        <dbReference type="EC" id="3.5.2.6"/>
    </reaction>
</comment>
<evidence type="ECO:0000256" key="5">
    <source>
        <dbReference type="ARBA" id="ARBA00011245"/>
    </source>
</evidence>
<keyword evidence="10" id="KW-0378">Hydrolase</keyword>
<dbReference type="InterPro" id="IPR058199">
    <property type="entry name" value="BlaB//VIM/IMP-1"/>
</dbReference>
<evidence type="ECO:0000256" key="2">
    <source>
        <dbReference type="ARBA" id="ARBA00001947"/>
    </source>
</evidence>
<evidence type="ECO:0000256" key="12">
    <source>
        <dbReference type="ARBA" id="ARBA00023251"/>
    </source>
</evidence>
<sequence length="268" mass="29824">MKHSKWLQLTAAVAISAITVSVNANISTAHKLKAEVNHTKSLAEKVISNKDGSLIIKKIRPHVWMHISTGTFNGQRVSANGLIVEHSNKLLLIDSTWTEQETKDLLDLTKKYLHKEVKEAIITHSHQDKIGGVKTLEKNGVHVYSTKLTAELAKKNNHPQPKYRLQDSVTHFNLDGVKVETYYAGQGHTADNIVVYLQKEKLLYGGCLIKGKEFHDLGNIEDANVKEWPTTVKAVKKRYPSIDTLVPGHGAIGKGQGLLQHTLDLLQK</sequence>
<comment type="subunit">
    <text evidence="5">Monomer.</text>
</comment>
<dbReference type="OrthoDB" id="9769598at2"/>
<evidence type="ECO:0000259" key="14">
    <source>
        <dbReference type="SMART" id="SM00849"/>
    </source>
</evidence>
<dbReference type="InterPro" id="IPR047917">
    <property type="entry name" value="BcII-like_MBL-B1"/>
</dbReference>
<dbReference type="NCBIfam" id="NF033088">
    <property type="entry name" value="bla_subclass_B1"/>
    <property type="match status" value="1"/>
</dbReference>